<protein>
    <submittedName>
        <fullName evidence="1">Uncharacterized protein</fullName>
    </submittedName>
</protein>
<organism evidence="1">
    <name type="scientific">Arundo donax</name>
    <name type="common">Giant reed</name>
    <name type="synonym">Donax arundinaceus</name>
    <dbReference type="NCBI Taxonomy" id="35708"/>
    <lineage>
        <taxon>Eukaryota</taxon>
        <taxon>Viridiplantae</taxon>
        <taxon>Streptophyta</taxon>
        <taxon>Embryophyta</taxon>
        <taxon>Tracheophyta</taxon>
        <taxon>Spermatophyta</taxon>
        <taxon>Magnoliopsida</taxon>
        <taxon>Liliopsida</taxon>
        <taxon>Poales</taxon>
        <taxon>Poaceae</taxon>
        <taxon>PACMAD clade</taxon>
        <taxon>Arundinoideae</taxon>
        <taxon>Arundineae</taxon>
        <taxon>Arundo</taxon>
    </lineage>
</organism>
<reference evidence="1" key="2">
    <citation type="journal article" date="2015" name="Data Brief">
        <title>Shoot transcriptome of the giant reed, Arundo donax.</title>
        <authorList>
            <person name="Barrero R.A."/>
            <person name="Guerrero F.D."/>
            <person name="Moolhuijzen P."/>
            <person name="Goolsby J.A."/>
            <person name="Tidwell J."/>
            <person name="Bellgard S.E."/>
            <person name="Bellgard M.I."/>
        </authorList>
    </citation>
    <scope>NUCLEOTIDE SEQUENCE</scope>
    <source>
        <tissue evidence="1">Shoot tissue taken approximately 20 cm above the soil surface</tissue>
    </source>
</reference>
<proteinExistence type="predicted"/>
<accession>A0A0A8YGB9</accession>
<sequence>MQVTRTHKQRCGICHTRAACMETPK</sequence>
<dbReference type="AlphaFoldDB" id="A0A0A8YGB9"/>
<reference evidence="1" key="1">
    <citation type="submission" date="2014-09" db="EMBL/GenBank/DDBJ databases">
        <authorList>
            <person name="Magalhaes I.L.F."/>
            <person name="Oliveira U."/>
            <person name="Santos F.R."/>
            <person name="Vidigal T.H.D.A."/>
            <person name="Brescovit A.D."/>
            <person name="Santos A.J."/>
        </authorList>
    </citation>
    <scope>NUCLEOTIDE SEQUENCE</scope>
    <source>
        <tissue evidence="1">Shoot tissue taken approximately 20 cm above the soil surface</tissue>
    </source>
</reference>
<name>A0A0A8YGB9_ARUDO</name>
<evidence type="ECO:0000313" key="1">
    <source>
        <dbReference type="EMBL" id="JAD24330.1"/>
    </source>
</evidence>
<dbReference type="EMBL" id="GBRH01273565">
    <property type="protein sequence ID" value="JAD24330.1"/>
    <property type="molecule type" value="Transcribed_RNA"/>
</dbReference>